<evidence type="ECO:0000313" key="1">
    <source>
        <dbReference type="EMBL" id="EME46859.1"/>
    </source>
</evidence>
<dbReference type="EMBL" id="KB446537">
    <property type="protein sequence ID" value="EME46859.1"/>
    <property type="molecule type" value="Genomic_DNA"/>
</dbReference>
<dbReference type="HOGENOM" id="CLU_1532517_0_0_1"/>
<name>N1PXB0_DOTSN</name>
<dbReference type="AlphaFoldDB" id="N1PXB0"/>
<keyword evidence="2" id="KW-1185">Reference proteome</keyword>
<reference evidence="1 2" key="2">
    <citation type="journal article" date="2012" name="PLoS Pathog.">
        <title>Diverse lifestyles and strategies of plant pathogenesis encoded in the genomes of eighteen Dothideomycetes fungi.</title>
        <authorList>
            <person name="Ohm R.A."/>
            <person name="Feau N."/>
            <person name="Henrissat B."/>
            <person name="Schoch C.L."/>
            <person name="Horwitz B.A."/>
            <person name="Barry K.W."/>
            <person name="Condon B.J."/>
            <person name="Copeland A.C."/>
            <person name="Dhillon B."/>
            <person name="Glaser F."/>
            <person name="Hesse C.N."/>
            <person name="Kosti I."/>
            <person name="LaButti K."/>
            <person name="Lindquist E.A."/>
            <person name="Lucas S."/>
            <person name="Salamov A.A."/>
            <person name="Bradshaw R.E."/>
            <person name="Ciuffetti L."/>
            <person name="Hamelin R.C."/>
            <person name="Kema G.H.J."/>
            <person name="Lawrence C."/>
            <person name="Scott J.A."/>
            <person name="Spatafora J.W."/>
            <person name="Turgeon B.G."/>
            <person name="de Wit P.J.G.M."/>
            <person name="Zhong S."/>
            <person name="Goodwin S.B."/>
            <person name="Grigoriev I.V."/>
        </authorList>
    </citation>
    <scope>NUCLEOTIDE SEQUENCE [LARGE SCALE GENOMIC DNA]</scope>
    <source>
        <strain evidence="2">NZE10 / CBS 128990</strain>
    </source>
</reference>
<dbReference type="Proteomes" id="UP000016933">
    <property type="component" value="Unassembled WGS sequence"/>
</dbReference>
<organism evidence="1 2">
    <name type="scientific">Dothistroma septosporum (strain NZE10 / CBS 128990)</name>
    <name type="common">Red band needle blight fungus</name>
    <name type="synonym">Mycosphaerella pini</name>
    <dbReference type="NCBI Taxonomy" id="675120"/>
    <lineage>
        <taxon>Eukaryota</taxon>
        <taxon>Fungi</taxon>
        <taxon>Dikarya</taxon>
        <taxon>Ascomycota</taxon>
        <taxon>Pezizomycotina</taxon>
        <taxon>Dothideomycetes</taxon>
        <taxon>Dothideomycetidae</taxon>
        <taxon>Mycosphaerellales</taxon>
        <taxon>Mycosphaerellaceae</taxon>
        <taxon>Dothistroma</taxon>
    </lineage>
</organism>
<reference evidence="2" key="1">
    <citation type="journal article" date="2012" name="PLoS Genet.">
        <title>The genomes of the fungal plant pathogens Cladosporium fulvum and Dothistroma septosporum reveal adaptation to different hosts and lifestyles but also signatures of common ancestry.</title>
        <authorList>
            <person name="de Wit P.J.G.M."/>
            <person name="van der Burgt A."/>
            <person name="Oekmen B."/>
            <person name="Stergiopoulos I."/>
            <person name="Abd-Elsalam K.A."/>
            <person name="Aerts A.L."/>
            <person name="Bahkali A.H."/>
            <person name="Beenen H.G."/>
            <person name="Chettri P."/>
            <person name="Cox M.P."/>
            <person name="Datema E."/>
            <person name="de Vries R.P."/>
            <person name="Dhillon B."/>
            <person name="Ganley A.R."/>
            <person name="Griffiths S.A."/>
            <person name="Guo Y."/>
            <person name="Hamelin R.C."/>
            <person name="Henrissat B."/>
            <person name="Kabir M.S."/>
            <person name="Jashni M.K."/>
            <person name="Kema G."/>
            <person name="Klaubauf S."/>
            <person name="Lapidus A."/>
            <person name="Levasseur A."/>
            <person name="Lindquist E."/>
            <person name="Mehrabi R."/>
            <person name="Ohm R.A."/>
            <person name="Owen T.J."/>
            <person name="Salamov A."/>
            <person name="Schwelm A."/>
            <person name="Schijlen E."/>
            <person name="Sun H."/>
            <person name="van den Burg H.A."/>
            <person name="van Ham R.C.H.J."/>
            <person name="Zhang S."/>
            <person name="Goodwin S.B."/>
            <person name="Grigoriev I.V."/>
            <person name="Collemare J."/>
            <person name="Bradshaw R.E."/>
        </authorList>
    </citation>
    <scope>NUCLEOTIDE SEQUENCE [LARGE SCALE GENOMIC DNA]</scope>
    <source>
        <strain evidence="2">NZE10 / CBS 128990</strain>
    </source>
</reference>
<accession>N1PXB0</accession>
<gene>
    <name evidence="1" type="ORF">DOTSEDRAFT_33396</name>
</gene>
<proteinExistence type="predicted"/>
<sequence>MAHDSTNPILLPVLEANALAEKNGLLSFDRSSIDPLCDPAATHKSKEEHTTAGWTTDEWSRSAQKVVDTLVEDARDKPLRVGWKSMNVRAELGAVCRHPYAMRETKLQRRGDGQKELARDQMALFVPSQPTTQPYHRSLWNSFDMMLGVSSFTSPACPCSIRAGAKTYPSCSCKY</sequence>
<protein>
    <submittedName>
        <fullName evidence="1">Uncharacterized protein</fullName>
    </submittedName>
</protein>
<evidence type="ECO:0000313" key="2">
    <source>
        <dbReference type="Proteomes" id="UP000016933"/>
    </source>
</evidence>